<name>A0A6M2D0E8_RHIMP</name>
<protein>
    <submittedName>
        <fullName evidence="2">Putative conserved secreted protein</fullName>
    </submittedName>
</protein>
<feature type="signal peptide" evidence="1">
    <location>
        <begin position="1"/>
        <end position="19"/>
    </location>
</feature>
<feature type="chain" id="PRO_5026807784" evidence="1">
    <location>
        <begin position="20"/>
        <end position="124"/>
    </location>
</feature>
<keyword evidence="1" id="KW-0732">Signal</keyword>
<dbReference type="EMBL" id="GHWJ01006679">
    <property type="protein sequence ID" value="NOV39416.1"/>
    <property type="molecule type" value="Transcribed_RNA"/>
</dbReference>
<dbReference type="OrthoDB" id="10383618at2759"/>
<proteinExistence type="predicted"/>
<dbReference type="AlphaFoldDB" id="A0A6M2D0E8"/>
<organism evidence="2">
    <name type="scientific">Rhipicephalus microplus</name>
    <name type="common">Cattle tick</name>
    <name type="synonym">Boophilus microplus</name>
    <dbReference type="NCBI Taxonomy" id="6941"/>
    <lineage>
        <taxon>Eukaryota</taxon>
        <taxon>Metazoa</taxon>
        <taxon>Ecdysozoa</taxon>
        <taxon>Arthropoda</taxon>
        <taxon>Chelicerata</taxon>
        <taxon>Arachnida</taxon>
        <taxon>Acari</taxon>
        <taxon>Parasitiformes</taxon>
        <taxon>Ixodida</taxon>
        <taxon>Ixodoidea</taxon>
        <taxon>Ixodidae</taxon>
        <taxon>Rhipicephalinae</taxon>
        <taxon>Rhipicephalus</taxon>
        <taxon>Boophilus</taxon>
    </lineage>
</organism>
<sequence>MDVTRWVLALFVIAEVVFSEVRTFSSRPLFCHRLMPRSPFHGTECSYSCVLSHGDPSNGYGTFYLAEEDWTPCSVGYCRSGVCVPAEDHALKRQKRSMLVTLGTISLLKKIAEHIKKQKKNSDE</sequence>
<reference evidence="2" key="1">
    <citation type="submission" date="2019-09" db="EMBL/GenBank/DDBJ databases">
        <title>Organ-specific transcriptomic study of the physiology of the cattle tick, Rhipicephalus microplus.</title>
        <authorList>
            <person name="Tirloni L."/>
            <person name="Braz G."/>
            <person name="Gandara A.C.P."/>
            <person name="Sabadin G.A."/>
            <person name="da Silva R.M."/>
            <person name="Guizzo M.G."/>
            <person name="Machado J.A."/>
            <person name="Costa E.P."/>
            <person name="Gomes H.F."/>
            <person name="Moraes J."/>
            <person name="Mota M.B.S."/>
            <person name="Mesquita R.D."/>
            <person name="Alvarenga P.H."/>
            <person name="Alves F."/>
            <person name="Seixas A."/>
            <person name="da Fonseca R.N."/>
            <person name="Fogaca A."/>
            <person name="Logullo C."/>
            <person name="Tanaka A."/>
            <person name="Daffre S."/>
            <person name="Termignoni C."/>
            <person name="Vaz I.S.Jr."/>
            <person name="Oliveira P.L."/>
            <person name="Ribeiro J.M."/>
        </authorList>
    </citation>
    <scope>NUCLEOTIDE SEQUENCE</scope>
    <source>
        <strain evidence="2">Porto Alegre</strain>
    </source>
</reference>
<dbReference type="VEuPathDB" id="VectorBase:LOC119159866"/>
<evidence type="ECO:0000256" key="1">
    <source>
        <dbReference type="SAM" id="SignalP"/>
    </source>
</evidence>
<accession>A0A6M2D0E8</accession>
<evidence type="ECO:0000313" key="2">
    <source>
        <dbReference type="EMBL" id="NOV39416.1"/>
    </source>
</evidence>